<keyword evidence="2" id="KW-1185">Reference proteome</keyword>
<dbReference type="PANTHER" id="PTHR42967">
    <property type="entry name" value="METAL DEPENDENT HYDROLASE"/>
    <property type="match status" value="1"/>
</dbReference>
<gene>
    <name evidence="1" type="ORF">RSSSTS7063_00055</name>
</gene>
<protein>
    <recommendedName>
        <fullName evidence="3">Beta-lactamase superfamily domain protein</fullName>
    </recommendedName>
</protein>
<sequence>MIKKETRNKNSPIGRIVEPEEIAKAVYFMAIDLLNTITGDIMKITYINHSGFLVETRDCYYIFDYFKGELPYLDKKKEVIIFCSHFHKDHFNPQIFGILDDMGMTYQAVLANDIRKRNHLSDMKITYVYHDQTYNLDNDTKVDTLLSNDSGVAFIVKTKEGTIYHAGDLNDWYWDGEPKADNQRLTSAYHAEIRKIKGMHFDAAFVPLDPRQGDHYADGILYFLKNIDCNVIFPMHYWNDANVIKRFITEYPQYKSRIKNTECTKGEEL</sequence>
<dbReference type="Proteomes" id="UP000408482">
    <property type="component" value="Unassembled WGS sequence"/>
</dbReference>
<dbReference type="Gene3D" id="3.60.15.10">
    <property type="entry name" value="Ribonuclease Z/Hydroxyacylglutathione hydrolase-like"/>
    <property type="match status" value="1"/>
</dbReference>
<organism evidence="1 2">
    <name type="scientific">Blautia luti</name>
    <dbReference type="NCBI Taxonomy" id="89014"/>
    <lineage>
        <taxon>Bacteria</taxon>
        <taxon>Bacillati</taxon>
        <taxon>Bacillota</taxon>
        <taxon>Clostridia</taxon>
        <taxon>Lachnospirales</taxon>
        <taxon>Lachnospiraceae</taxon>
        <taxon>Blautia</taxon>
    </lineage>
</organism>
<reference evidence="1 2" key="1">
    <citation type="submission" date="2019-07" db="EMBL/GenBank/DDBJ databases">
        <authorList>
            <person name="Hibberd C M."/>
            <person name="Gehrig L. J."/>
            <person name="Chang H.-W."/>
            <person name="Venkatesh S."/>
        </authorList>
    </citation>
    <scope>NUCLEOTIDE SEQUENCE [LARGE SCALE GENOMIC DNA]</scope>
    <source>
        <strain evidence="1">Blautia_luti_SSTS_Bg7063</strain>
    </source>
</reference>
<evidence type="ECO:0008006" key="3">
    <source>
        <dbReference type="Google" id="ProtNLM"/>
    </source>
</evidence>
<evidence type="ECO:0000313" key="1">
    <source>
        <dbReference type="EMBL" id="VUX39461.1"/>
    </source>
</evidence>
<dbReference type="EMBL" id="CABHNW010000109">
    <property type="protein sequence ID" value="VUX39461.1"/>
    <property type="molecule type" value="Genomic_DNA"/>
</dbReference>
<proteinExistence type="predicted"/>
<accession>A0A564W3D9</accession>
<evidence type="ECO:0000313" key="2">
    <source>
        <dbReference type="Proteomes" id="UP000408482"/>
    </source>
</evidence>
<dbReference type="InterPro" id="IPR036291">
    <property type="entry name" value="NAD(P)-bd_dom_sf"/>
</dbReference>
<dbReference type="SUPFAM" id="SSF56281">
    <property type="entry name" value="Metallo-hydrolase/oxidoreductase"/>
    <property type="match status" value="1"/>
</dbReference>
<dbReference type="AlphaFoldDB" id="A0A564W3D9"/>
<name>A0A564W3D9_9FIRM</name>
<dbReference type="PANTHER" id="PTHR42967:SF1">
    <property type="entry name" value="MBL FOLD METALLO-HYDROLASE"/>
    <property type="match status" value="1"/>
</dbReference>
<dbReference type="SUPFAM" id="SSF51735">
    <property type="entry name" value="NAD(P)-binding Rossmann-fold domains"/>
    <property type="match status" value="1"/>
</dbReference>
<dbReference type="Pfam" id="PF13483">
    <property type="entry name" value="Lactamase_B_3"/>
    <property type="match status" value="1"/>
</dbReference>
<dbReference type="InterPro" id="IPR036866">
    <property type="entry name" value="RibonucZ/Hydroxyglut_hydro"/>
</dbReference>